<dbReference type="FunFam" id="1.10.287.1080:FF:000001">
    <property type="entry name" value="Nucleoside triphosphate pyrophosphohydrolase"/>
    <property type="match status" value="1"/>
</dbReference>
<dbReference type="PANTHER" id="PTHR30522">
    <property type="entry name" value="NUCLEOSIDE TRIPHOSPHATE PYROPHOSPHOHYDROLASE"/>
    <property type="match status" value="1"/>
</dbReference>
<dbReference type="InterPro" id="IPR014777">
    <property type="entry name" value="4pyrrole_Mease_sub1"/>
</dbReference>
<dbReference type="InterPro" id="IPR011551">
    <property type="entry name" value="NTP_PyrPHydrolase_MazG"/>
</dbReference>
<dbReference type="GO" id="GO:0046052">
    <property type="term" value="P:UTP catabolic process"/>
    <property type="evidence" value="ECO:0007669"/>
    <property type="project" value="TreeGrafter"/>
</dbReference>
<dbReference type="NCBIfam" id="NF007113">
    <property type="entry name" value="PRK09562.1"/>
    <property type="match status" value="1"/>
</dbReference>
<dbReference type="GO" id="GO:0008168">
    <property type="term" value="F:methyltransferase activity"/>
    <property type="evidence" value="ECO:0007669"/>
    <property type="project" value="UniProtKB-KW"/>
</dbReference>
<protein>
    <submittedName>
        <fullName evidence="3">Tetrapyrrole methylase family protein/MazG family protein</fullName>
    </submittedName>
</protein>
<dbReference type="GO" id="GO:0046076">
    <property type="term" value="P:dTTP catabolic process"/>
    <property type="evidence" value="ECO:0007669"/>
    <property type="project" value="TreeGrafter"/>
</dbReference>
<sequence length="506" mass="54538">MLYLVGLGPGSAEALPPRAFSLLTGGLPVLVRTERHPVLHSEPLASALAGCDVTPLDDEYEAGASFSDTYDAIVARVLRAHAAQGSLVYAVPGHPLVGETTIARLLAETKRLGVETQVIGAPSFVDACLEAIGEAVTGDLHVIDALLLDPEAAAPPAALRTGGPLLLYQVHSQAAASNAKLALSRAGYPDEFLVTVVHGGGIPGLEQTATLPLYELDRSAHRKLIDHLTTVWVPELPADQRRADFDTLLEVVARLRDPEGGCPWDLKQTHTSLRRYVIEEAYEVAEAIDQEDLEALCEELGDLLLQVVLHAQIARESADFDALDICAVLCEKLIRRHPHVFGDASARDSDAVLAQWNAIKAQEKQEKGKAPKLPSVLDGIPTSLPALSQALETSKRVVKVGFEWPDVDQVFVKVEEELAELRAELAAGRTQGISDELGDVLFTLVNVGRKMGVDAEEALRVGVSRFSGRWRFIEEAAHAQGRSVSELTLAEQAALWQAAKRAQRGE</sequence>
<dbReference type="Pfam" id="PF00590">
    <property type="entry name" value="TP_methylase"/>
    <property type="match status" value="1"/>
</dbReference>
<dbReference type="Pfam" id="PF03819">
    <property type="entry name" value="MazG"/>
    <property type="match status" value="1"/>
</dbReference>
<gene>
    <name evidence="3" type="ORF">HNQ39_000072</name>
</gene>
<keyword evidence="3" id="KW-0808">Transferase</keyword>
<evidence type="ECO:0000259" key="1">
    <source>
        <dbReference type="Pfam" id="PF00590"/>
    </source>
</evidence>
<comment type="caution">
    <text evidence="3">The sequence shown here is derived from an EMBL/GenBank/DDBJ whole genome shotgun (WGS) entry which is preliminary data.</text>
</comment>
<evidence type="ECO:0000259" key="2">
    <source>
        <dbReference type="Pfam" id="PF03819"/>
    </source>
</evidence>
<dbReference type="AlphaFoldDB" id="A0A7W9SL29"/>
<keyword evidence="3" id="KW-0489">Methyltransferase</keyword>
<dbReference type="CDD" id="cd11528">
    <property type="entry name" value="NTP-PPase_MazG_Nterm"/>
    <property type="match status" value="1"/>
</dbReference>
<dbReference type="RefSeq" id="WP_184191786.1">
    <property type="nucleotide sequence ID" value="NZ_JACHGW010000001.1"/>
</dbReference>
<name>A0A7W9SL29_ARMRO</name>
<dbReference type="GO" id="GO:0046061">
    <property type="term" value="P:dATP catabolic process"/>
    <property type="evidence" value="ECO:0007669"/>
    <property type="project" value="TreeGrafter"/>
</dbReference>
<dbReference type="CDD" id="cd11723">
    <property type="entry name" value="YabN_N_like"/>
    <property type="match status" value="1"/>
</dbReference>
<dbReference type="InterPro" id="IPR035996">
    <property type="entry name" value="4pyrrol_Methylase_sf"/>
</dbReference>
<dbReference type="GO" id="GO:0032259">
    <property type="term" value="P:methylation"/>
    <property type="evidence" value="ECO:0007669"/>
    <property type="project" value="UniProtKB-KW"/>
</dbReference>
<dbReference type="SUPFAM" id="SSF53790">
    <property type="entry name" value="Tetrapyrrole methylase"/>
    <property type="match status" value="1"/>
</dbReference>
<dbReference type="GO" id="GO:0006950">
    <property type="term" value="P:response to stress"/>
    <property type="evidence" value="ECO:0007669"/>
    <property type="project" value="UniProtKB-ARBA"/>
</dbReference>
<keyword evidence="4" id="KW-1185">Reference proteome</keyword>
<dbReference type="GO" id="GO:0047429">
    <property type="term" value="F:nucleoside triphosphate diphosphatase activity"/>
    <property type="evidence" value="ECO:0007669"/>
    <property type="project" value="InterPro"/>
</dbReference>
<dbReference type="PANTHER" id="PTHR30522:SF0">
    <property type="entry name" value="NUCLEOSIDE TRIPHOSPHATE PYROPHOSPHOHYDROLASE"/>
    <property type="match status" value="1"/>
</dbReference>
<dbReference type="InterPro" id="IPR004518">
    <property type="entry name" value="MazG-like_dom"/>
</dbReference>
<dbReference type="InterPro" id="IPR021130">
    <property type="entry name" value="PRib-ATP_PPHydrolase-like"/>
</dbReference>
<dbReference type="InterPro" id="IPR035013">
    <property type="entry name" value="YabN_N"/>
</dbReference>
<dbReference type="GO" id="GO:0006203">
    <property type="term" value="P:dGTP catabolic process"/>
    <property type="evidence" value="ECO:0007669"/>
    <property type="project" value="TreeGrafter"/>
</dbReference>
<dbReference type="InterPro" id="IPR000878">
    <property type="entry name" value="4pyrrol_Mease"/>
</dbReference>
<dbReference type="Proteomes" id="UP000520814">
    <property type="component" value="Unassembled WGS sequence"/>
</dbReference>
<proteinExistence type="predicted"/>
<feature type="domain" description="Tetrapyrrole methylase" evidence="1">
    <location>
        <begin position="1"/>
        <end position="216"/>
    </location>
</feature>
<accession>A0A7W9SL29</accession>
<dbReference type="InterPro" id="IPR048015">
    <property type="entry name" value="NTP-PPase_MazG-like_N"/>
</dbReference>
<dbReference type="InterPro" id="IPR048011">
    <property type="entry name" value="NTP-PPase_MazG-like_C"/>
</dbReference>
<dbReference type="NCBIfam" id="TIGR00444">
    <property type="entry name" value="mazG"/>
    <property type="match status" value="1"/>
</dbReference>
<feature type="domain" description="NTP pyrophosphohydrolase MazG-like" evidence="2">
    <location>
        <begin position="268"/>
        <end position="341"/>
    </location>
</feature>
<dbReference type="GO" id="GO:0046081">
    <property type="term" value="P:dUTP catabolic process"/>
    <property type="evidence" value="ECO:0007669"/>
    <property type="project" value="TreeGrafter"/>
</dbReference>
<dbReference type="GO" id="GO:0046047">
    <property type="term" value="P:TTP catabolic process"/>
    <property type="evidence" value="ECO:0007669"/>
    <property type="project" value="TreeGrafter"/>
</dbReference>
<dbReference type="SUPFAM" id="SSF101386">
    <property type="entry name" value="all-alpha NTP pyrophosphatases"/>
    <property type="match status" value="2"/>
</dbReference>
<dbReference type="EMBL" id="JACHGW010000001">
    <property type="protein sequence ID" value="MBB6048310.1"/>
    <property type="molecule type" value="Genomic_DNA"/>
</dbReference>
<evidence type="ECO:0000313" key="3">
    <source>
        <dbReference type="EMBL" id="MBB6048310.1"/>
    </source>
</evidence>
<dbReference type="Gene3D" id="1.10.287.1080">
    <property type="entry name" value="MazG-like"/>
    <property type="match status" value="2"/>
</dbReference>
<dbReference type="Pfam" id="PF01503">
    <property type="entry name" value="PRA-PH"/>
    <property type="match status" value="1"/>
</dbReference>
<dbReference type="CDD" id="cd11529">
    <property type="entry name" value="NTP-PPase_MazG_Cterm"/>
    <property type="match status" value="1"/>
</dbReference>
<evidence type="ECO:0000313" key="4">
    <source>
        <dbReference type="Proteomes" id="UP000520814"/>
    </source>
</evidence>
<reference evidence="3 4" key="1">
    <citation type="submission" date="2020-08" db="EMBL/GenBank/DDBJ databases">
        <title>Genomic Encyclopedia of Type Strains, Phase IV (KMG-IV): sequencing the most valuable type-strain genomes for metagenomic binning, comparative biology and taxonomic classification.</title>
        <authorList>
            <person name="Goeker M."/>
        </authorList>
    </citation>
    <scope>NUCLEOTIDE SEQUENCE [LARGE SCALE GENOMIC DNA]</scope>
    <source>
        <strain evidence="3 4">DSM 23562</strain>
    </source>
</reference>
<dbReference type="Gene3D" id="3.40.1010.10">
    <property type="entry name" value="Cobalt-precorrin-4 Transmethylase, Domain 1"/>
    <property type="match status" value="1"/>
</dbReference>
<organism evidence="3 4">
    <name type="scientific">Armatimonas rosea</name>
    <dbReference type="NCBI Taxonomy" id="685828"/>
    <lineage>
        <taxon>Bacteria</taxon>
        <taxon>Bacillati</taxon>
        <taxon>Armatimonadota</taxon>
        <taxon>Armatimonadia</taxon>
        <taxon>Armatimonadales</taxon>
        <taxon>Armatimonadaceae</taxon>
        <taxon>Armatimonas</taxon>
    </lineage>
</organism>